<dbReference type="GO" id="GO:0004523">
    <property type="term" value="F:RNA-DNA hybrid ribonuclease activity"/>
    <property type="evidence" value="ECO:0007669"/>
    <property type="project" value="InterPro"/>
</dbReference>
<dbReference type="AlphaFoldDB" id="A0AA38CLM9"/>
<dbReference type="InterPro" id="IPR036397">
    <property type="entry name" value="RNaseH_sf"/>
</dbReference>
<keyword evidence="5" id="KW-0067">ATP-binding</keyword>
<dbReference type="InterPro" id="IPR012337">
    <property type="entry name" value="RNaseH-like_sf"/>
</dbReference>
<evidence type="ECO:0000256" key="3">
    <source>
        <dbReference type="ARBA" id="ARBA00022694"/>
    </source>
</evidence>
<dbReference type="InterPro" id="IPR044730">
    <property type="entry name" value="RNase_H-like_dom_plant"/>
</dbReference>
<dbReference type="InterPro" id="IPR051305">
    <property type="entry name" value="tRNA_2-thiouridylase_MnmA"/>
</dbReference>
<keyword evidence="2" id="KW-0808">Transferase</keyword>
<comment type="caution">
    <text evidence="9">The sequence shown here is derived from an EMBL/GenBank/DDBJ whole genome shotgun (WGS) entry which is preliminary data.</text>
</comment>
<dbReference type="PANTHER" id="PTHR43052">
    <property type="match status" value="1"/>
</dbReference>
<evidence type="ECO:0000259" key="8">
    <source>
        <dbReference type="PROSITE" id="PS50879"/>
    </source>
</evidence>
<name>A0AA38CLM9_TAXCH</name>
<dbReference type="InterPro" id="IPR002156">
    <property type="entry name" value="RNaseH_domain"/>
</dbReference>
<dbReference type="CDD" id="cd06222">
    <property type="entry name" value="RNase_H_like"/>
    <property type="match status" value="1"/>
</dbReference>
<keyword evidence="3" id="KW-0819">tRNA processing</keyword>
<keyword evidence="1" id="KW-0820">tRNA-binding</keyword>
<evidence type="ECO:0000256" key="7">
    <source>
        <dbReference type="ARBA" id="ARBA00023157"/>
    </source>
</evidence>
<evidence type="ECO:0000256" key="5">
    <source>
        <dbReference type="ARBA" id="ARBA00022840"/>
    </source>
</evidence>
<dbReference type="InterPro" id="IPR046885">
    <property type="entry name" value="MnmA-like_C"/>
</dbReference>
<evidence type="ECO:0000313" key="9">
    <source>
        <dbReference type="EMBL" id="KAH9302027.1"/>
    </source>
</evidence>
<protein>
    <recommendedName>
        <fullName evidence="8">RNase H type-1 domain-containing protein</fullName>
    </recommendedName>
</protein>
<evidence type="ECO:0000256" key="6">
    <source>
        <dbReference type="ARBA" id="ARBA00022884"/>
    </source>
</evidence>
<evidence type="ECO:0000256" key="2">
    <source>
        <dbReference type="ARBA" id="ARBA00022679"/>
    </source>
</evidence>
<dbReference type="EMBL" id="JAHRHJ020000009">
    <property type="protein sequence ID" value="KAH9302027.1"/>
    <property type="molecule type" value="Genomic_DNA"/>
</dbReference>
<keyword evidence="10" id="KW-1185">Reference proteome</keyword>
<evidence type="ECO:0000256" key="4">
    <source>
        <dbReference type="ARBA" id="ARBA00022741"/>
    </source>
</evidence>
<evidence type="ECO:0000313" key="10">
    <source>
        <dbReference type="Proteomes" id="UP000824469"/>
    </source>
</evidence>
<reference evidence="9 10" key="1">
    <citation type="journal article" date="2021" name="Nat. Plants">
        <title>The Taxus genome provides insights into paclitaxel biosynthesis.</title>
        <authorList>
            <person name="Xiong X."/>
            <person name="Gou J."/>
            <person name="Liao Q."/>
            <person name="Li Y."/>
            <person name="Zhou Q."/>
            <person name="Bi G."/>
            <person name="Li C."/>
            <person name="Du R."/>
            <person name="Wang X."/>
            <person name="Sun T."/>
            <person name="Guo L."/>
            <person name="Liang H."/>
            <person name="Lu P."/>
            <person name="Wu Y."/>
            <person name="Zhang Z."/>
            <person name="Ro D.K."/>
            <person name="Shang Y."/>
            <person name="Huang S."/>
            <person name="Yan J."/>
        </authorList>
    </citation>
    <scope>NUCLEOTIDE SEQUENCE [LARGE SCALE GENOMIC DNA]</scope>
    <source>
        <strain evidence="9">Ta-2019</strain>
    </source>
</reference>
<dbReference type="PANTHER" id="PTHR43052:SF1">
    <property type="entry name" value="TRNA-5-TAURINOMETHYLURIDINE 2-SULFURTRANSFERASE"/>
    <property type="match status" value="1"/>
</dbReference>
<sequence>MLLKKDIENNVVFVSRNYFSIDKRRRIFRVGSLNWTLGALPENFDKLQCKVRHGPELYDCDFELVKGNLSKEKESLFVGETTKNVAVVRLTEDDQGIAAGQFAAFYKENICLGSGVIINSCGDHSFPVCSKALEIARLKDKSELREPVKIKTYDNPCARKSKNIGYWSNPGNSVDRSLVKWHPPESNWFKLNFDGASKGNPGTAAGGGAIRDHKGNLIVAYAGKMGIQTNHFAEALSVLWGLRVARAQNIQNLIVEGDSLNIINLLNQSSSPSWNIKDFISESISISHTFNSIRIIHTYREGNKLADAMANYGININFTIWDNDSIPNQLHNSIHADLHTQTISKDML</sequence>
<feature type="domain" description="RNase H type-1" evidence="8">
    <location>
        <begin position="185"/>
        <end position="315"/>
    </location>
</feature>
<dbReference type="Pfam" id="PF20258">
    <property type="entry name" value="tRNA_Me_trans_C"/>
    <property type="match status" value="1"/>
</dbReference>
<dbReference type="SUPFAM" id="SSF53098">
    <property type="entry name" value="Ribonuclease H-like"/>
    <property type="match status" value="1"/>
</dbReference>
<organism evidence="9 10">
    <name type="scientific">Taxus chinensis</name>
    <name type="common">Chinese yew</name>
    <name type="synonym">Taxus wallichiana var. chinensis</name>
    <dbReference type="NCBI Taxonomy" id="29808"/>
    <lineage>
        <taxon>Eukaryota</taxon>
        <taxon>Viridiplantae</taxon>
        <taxon>Streptophyta</taxon>
        <taxon>Embryophyta</taxon>
        <taxon>Tracheophyta</taxon>
        <taxon>Spermatophyta</taxon>
        <taxon>Pinopsida</taxon>
        <taxon>Pinidae</taxon>
        <taxon>Conifers II</taxon>
        <taxon>Cupressales</taxon>
        <taxon>Taxaceae</taxon>
        <taxon>Taxus</taxon>
    </lineage>
</organism>
<keyword evidence="4" id="KW-0547">Nucleotide-binding</keyword>
<evidence type="ECO:0000256" key="1">
    <source>
        <dbReference type="ARBA" id="ARBA00022555"/>
    </source>
</evidence>
<accession>A0AA38CLM9</accession>
<dbReference type="Pfam" id="PF13456">
    <property type="entry name" value="RVT_3"/>
    <property type="match status" value="1"/>
</dbReference>
<keyword evidence="6" id="KW-0694">RNA-binding</keyword>
<dbReference type="Gene3D" id="3.30.420.10">
    <property type="entry name" value="Ribonuclease H-like superfamily/Ribonuclease H"/>
    <property type="match status" value="1"/>
</dbReference>
<dbReference type="GO" id="GO:0008033">
    <property type="term" value="P:tRNA processing"/>
    <property type="evidence" value="ECO:0007669"/>
    <property type="project" value="UniProtKB-KW"/>
</dbReference>
<dbReference type="GO" id="GO:0016740">
    <property type="term" value="F:transferase activity"/>
    <property type="evidence" value="ECO:0007669"/>
    <property type="project" value="UniProtKB-KW"/>
</dbReference>
<keyword evidence="7" id="KW-1015">Disulfide bond</keyword>
<dbReference type="Proteomes" id="UP000824469">
    <property type="component" value="Unassembled WGS sequence"/>
</dbReference>
<dbReference type="PROSITE" id="PS50879">
    <property type="entry name" value="RNASE_H_1"/>
    <property type="match status" value="1"/>
</dbReference>
<feature type="non-terminal residue" evidence="9">
    <location>
        <position position="1"/>
    </location>
</feature>
<dbReference type="GO" id="GO:0005524">
    <property type="term" value="F:ATP binding"/>
    <property type="evidence" value="ECO:0007669"/>
    <property type="project" value="UniProtKB-KW"/>
</dbReference>
<dbReference type="GO" id="GO:0000049">
    <property type="term" value="F:tRNA binding"/>
    <property type="evidence" value="ECO:0007669"/>
    <property type="project" value="UniProtKB-KW"/>
</dbReference>
<gene>
    <name evidence="9" type="ORF">KI387_013610</name>
</gene>
<dbReference type="Gene3D" id="2.40.30.10">
    <property type="entry name" value="Translation factors"/>
    <property type="match status" value="1"/>
</dbReference>
<proteinExistence type="predicted"/>